<dbReference type="EMBL" id="WTYY01000002">
    <property type="protein sequence ID" value="MXO87782.1"/>
    <property type="molecule type" value="Genomic_DNA"/>
</dbReference>
<keyword evidence="6" id="KW-0406">Ion transport</keyword>
<dbReference type="GO" id="GO:0015889">
    <property type="term" value="P:cobalamin transport"/>
    <property type="evidence" value="ECO:0007669"/>
    <property type="project" value="TreeGrafter"/>
</dbReference>
<evidence type="ECO:0000256" key="8">
    <source>
        <dbReference type="ARBA" id="ARBA00023136"/>
    </source>
</evidence>
<dbReference type="PANTHER" id="PTHR30069">
    <property type="entry name" value="TONB-DEPENDENT OUTER MEMBRANE RECEPTOR"/>
    <property type="match status" value="1"/>
</dbReference>
<evidence type="ECO:0000256" key="5">
    <source>
        <dbReference type="ARBA" id="ARBA00022729"/>
    </source>
</evidence>
<dbReference type="Proteomes" id="UP000435243">
    <property type="component" value="Unassembled WGS sequence"/>
</dbReference>
<dbReference type="InterPro" id="IPR012910">
    <property type="entry name" value="Plug_dom"/>
</dbReference>
<keyword evidence="9 10" id="KW-0998">Cell outer membrane</keyword>
<feature type="domain" description="TonB-dependent receptor-like beta-barrel" evidence="12">
    <location>
        <begin position="249"/>
        <end position="613"/>
    </location>
</feature>
<keyword evidence="8 10" id="KW-0472">Membrane</keyword>
<comment type="similarity">
    <text evidence="10 11">Belongs to the TonB-dependent receptor family.</text>
</comment>
<comment type="subcellular location">
    <subcellularLocation>
        <location evidence="1 10">Cell outer membrane</location>
        <topology evidence="1 10">Multi-pass membrane protein</topology>
    </subcellularLocation>
</comment>
<keyword evidence="4 10" id="KW-0812">Transmembrane</keyword>
<evidence type="ECO:0000313" key="15">
    <source>
        <dbReference type="Proteomes" id="UP000435243"/>
    </source>
</evidence>
<keyword evidence="5" id="KW-0732">Signal</keyword>
<dbReference type="Pfam" id="PF07715">
    <property type="entry name" value="Plug"/>
    <property type="match status" value="1"/>
</dbReference>
<name>A0A844ZKJ3_9SPHN</name>
<organism evidence="14 15">
    <name type="scientific">Alteraurantiacibacter aestuarii</name>
    <dbReference type="NCBI Taxonomy" id="650004"/>
    <lineage>
        <taxon>Bacteria</taxon>
        <taxon>Pseudomonadati</taxon>
        <taxon>Pseudomonadota</taxon>
        <taxon>Alphaproteobacteria</taxon>
        <taxon>Sphingomonadales</taxon>
        <taxon>Erythrobacteraceae</taxon>
        <taxon>Alteraurantiacibacter</taxon>
    </lineage>
</organism>
<dbReference type="PROSITE" id="PS52016">
    <property type="entry name" value="TONB_DEPENDENT_REC_3"/>
    <property type="match status" value="1"/>
</dbReference>
<evidence type="ECO:0000256" key="4">
    <source>
        <dbReference type="ARBA" id="ARBA00022692"/>
    </source>
</evidence>
<keyword evidence="2 10" id="KW-0813">Transport</keyword>
<sequence length="639" mass="69410">MACCAAPAHAQEADDEEAQEEGTSIVFADPAPDDMYAIVVNGRRTHVDDLDVPVSIIGIEEIYAVQGSDFTRILQRAPGVTFSRNGGPGGLTSLRIRGAEADQTLVLLDGVPINDVATPGGGYDFAAMLPAGISRIEIQRSSNSTVWGSRAMGGVVAMSTDHLWNEVPVSAEYGGPDSLTAQAAGGYYSSPFEASAKAAFLESGGISAAANGTEADALRQWQAGGQMRARIVDGLEMRASYRHADARADLDGFPAPDYQLADTNEHQRSKLGAGRAALTYWDDRLTITAAYSRSQTRRAIFDRDVGPDANFNSDGRSERVEIRGDWQLGGSGLYSADRTWLEFGAEQDRSRFATLFDAPASTASRAAFVQVGHRGEIFQVHAGVRREDHRDFGGVWNLGADASYSFAPDWQAKASYGEGFKAPSLFQLHSDYGNFALRPERSRSFDVSLQKGVQNFRTSMAVTLFRRESSDLIGFVSCFGESTGICTDRPFGTYDNTGLARAQGVEVEAETGVTQRVNARLAWAYIDTRDRTAGALYQGNRLARRPVHAGTLTLDWEAIGYEAFYLGADLRVVSASFDDPANSVRLGSYALVDLRAHWNVSEVFEIYGRIENIWDEQYQTAAGYGTQGRAAYIGVRVRL</sequence>
<dbReference type="InterPro" id="IPR036942">
    <property type="entry name" value="Beta-barrel_TonB_sf"/>
</dbReference>
<dbReference type="OrthoDB" id="9796221at2"/>
<keyword evidence="15" id="KW-1185">Reference proteome</keyword>
<feature type="domain" description="TonB-dependent receptor plug" evidence="13">
    <location>
        <begin position="49"/>
        <end position="155"/>
    </location>
</feature>
<accession>A0A844ZKJ3</accession>
<dbReference type="RefSeq" id="WP_160589735.1">
    <property type="nucleotide sequence ID" value="NZ_BAAAFP010000002.1"/>
</dbReference>
<evidence type="ECO:0000256" key="11">
    <source>
        <dbReference type="RuleBase" id="RU003357"/>
    </source>
</evidence>
<gene>
    <name evidence="14" type="ORF">GRI32_03415</name>
</gene>
<dbReference type="InterPro" id="IPR000531">
    <property type="entry name" value="Beta-barrel_TonB"/>
</dbReference>
<dbReference type="PANTHER" id="PTHR30069:SF53">
    <property type="entry name" value="COLICIN I RECEPTOR-RELATED"/>
    <property type="match status" value="1"/>
</dbReference>
<evidence type="ECO:0000256" key="9">
    <source>
        <dbReference type="ARBA" id="ARBA00023237"/>
    </source>
</evidence>
<evidence type="ECO:0000259" key="12">
    <source>
        <dbReference type="Pfam" id="PF00593"/>
    </source>
</evidence>
<dbReference type="Gene3D" id="2.40.170.20">
    <property type="entry name" value="TonB-dependent receptor, beta-barrel domain"/>
    <property type="match status" value="1"/>
</dbReference>
<evidence type="ECO:0000256" key="7">
    <source>
        <dbReference type="ARBA" id="ARBA00023077"/>
    </source>
</evidence>
<evidence type="ECO:0000256" key="1">
    <source>
        <dbReference type="ARBA" id="ARBA00004571"/>
    </source>
</evidence>
<evidence type="ECO:0000313" key="14">
    <source>
        <dbReference type="EMBL" id="MXO87782.1"/>
    </source>
</evidence>
<protein>
    <submittedName>
        <fullName evidence="14">TonB-dependent receptor</fullName>
    </submittedName>
</protein>
<keyword evidence="3 10" id="KW-1134">Transmembrane beta strand</keyword>
<evidence type="ECO:0000256" key="3">
    <source>
        <dbReference type="ARBA" id="ARBA00022452"/>
    </source>
</evidence>
<proteinExistence type="inferred from homology"/>
<dbReference type="GO" id="GO:0009279">
    <property type="term" value="C:cell outer membrane"/>
    <property type="evidence" value="ECO:0007669"/>
    <property type="project" value="UniProtKB-SubCell"/>
</dbReference>
<dbReference type="Gene3D" id="2.170.130.10">
    <property type="entry name" value="TonB-dependent receptor, plug domain"/>
    <property type="match status" value="1"/>
</dbReference>
<evidence type="ECO:0000256" key="10">
    <source>
        <dbReference type="PROSITE-ProRule" id="PRU01360"/>
    </source>
</evidence>
<evidence type="ECO:0000259" key="13">
    <source>
        <dbReference type="Pfam" id="PF07715"/>
    </source>
</evidence>
<keyword evidence="7 11" id="KW-0798">TonB box</keyword>
<dbReference type="Pfam" id="PF00593">
    <property type="entry name" value="TonB_dep_Rec_b-barrel"/>
    <property type="match status" value="1"/>
</dbReference>
<reference evidence="14 15" key="1">
    <citation type="submission" date="2019-12" db="EMBL/GenBank/DDBJ databases">
        <title>Genomic-based taxomic classification of the family Erythrobacteraceae.</title>
        <authorList>
            <person name="Xu L."/>
        </authorList>
    </citation>
    <scope>NUCLEOTIDE SEQUENCE [LARGE SCALE GENOMIC DNA]</scope>
    <source>
        <strain evidence="14 15">JCM 16339</strain>
    </source>
</reference>
<dbReference type="SUPFAM" id="SSF56935">
    <property type="entry name" value="Porins"/>
    <property type="match status" value="1"/>
</dbReference>
<dbReference type="CDD" id="cd01347">
    <property type="entry name" value="ligand_gated_channel"/>
    <property type="match status" value="1"/>
</dbReference>
<evidence type="ECO:0000256" key="2">
    <source>
        <dbReference type="ARBA" id="ARBA00022448"/>
    </source>
</evidence>
<keyword evidence="14" id="KW-0675">Receptor</keyword>
<dbReference type="InterPro" id="IPR039426">
    <property type="entry name" value="TonB-dep_rcpt-like"/>
</dbReference>
<dbReference type="GO" id="GO:0006811">
    <property type="term" value="P:monoatomic ion transport"/>
    <property type="evidence" value="ECO:0007669"/>
    <property type="project" value="UniProtKB-KW"/>
</dbReference>
<dbReference type="AlphaFoldDB" id="A0A844ZKJ3"/>
<comment type="caution">
    <text evidence="14">The sequence shown here is derived from an EMBL/GenBank/DDBJ whole genome shotgun (WGS) entry which is preliminary data.</text>
</comment>
<dbReference type="InterPro" id="IPR037066">
    <property type="entry name" value="Plug_dom_sf"/>
</dbReference>
<evidence type="ECO:0000256" key="6">
    <source>
        <dbReference type="ARBA" id="ARBA00023065"/>
    </source>
</evidence>